<dbReference type="Proteomes" id="UP000239590">
    <property type="component" value="Unassembled WGS sequence"/>
</dbReference>
<evidence type="ECO:0000256" key="1">
    <source>
        <dbReference type="SAM" id="SignalP"/>
    </source>
</evidence>
<dbReference type="EMBL" id="PTRA01000001">
    <property type="protein sequence ID" value="PQA59663.1"/>
    <property type="molecule type" value="Genomic_DNA"/>
</dbReference>
<sequence>MPRLSLAVLLLITTFFSACQSKYDEQMPADFSFVYQTIPLDVYDSAKGTYTKHYVRGDSVRHIPLSFAQKKAFYRAFCEADFMHFPEEFDCSSGGFAFFSHILTIRYKGIVKRVTYNPACRPSPLEWIKVKRFEELTSQLWDWISKQKGIKEMPAPEGLEIM</sequence>
<comment type="caution">
    <text evidence="2">The sequence shown here is derived from an EMBL/GenBank/DDBJ whole genome shotgun (WGS) entry which is preliminary data.</text>
</comment>
<gene>
    <name evidence="2" type="ORF">C5O19_08530</name>
</gene>
<accession>A0A2S7IPL3</accession>
<keyword evidence="1" id="KW-0732">Signal</keyword>
<dbReference type="AlphaFoldDB" id="A0A2S7IPL3"/>
<evidence type="ECO:0008006" key="4">
    <source>
        <dbReference type="Google" id="ProtNLM"/>
    </source>
</evidence>
<feature type="signal peptide" evidence="1">
    <location>
        <begin position="1"/>
        <end position="18"/>
    </location>
</feature>
<dbReference type="RefSeq" id="WP_104711324.1">
    <property type="nucleotide sequence ID" value="NZ_PTRA01000001.1"/>
</dbReference>
<name>A0A2S7IPL3_9BACT</name>
<keyword evidence="3" id="KW-1185">Reference proteome</keyword>
<proteinExistence type="predicted"/>
<feature type="chain" id="PRO_5015741973" description="Lipoprotein" evidence="1">
    <location>
        <begin position="19"/>
        <end position="162"/>
    </location>
</feature>
<organism evidence="2 3">
    <name type="scientific">Siphonobacter curvatus</name>
    <dbReference type="NCBI Taxonomy" id="2094562"/>
    <lineage>
        <taxon>Bacteria</taxon>
        <taxon>Pseudomonadati</taxon>
        <taxon>Bacteroidota</taxon>
        <taxon>Cytophagia</taxon>
        <taxon>Cytophagales</taxon>
        <taxon>Cytophagaceae</taxon>
        <taxon>Siphonobacter</taxon>
    </lineage>
</organism>
<evidence type="ECO:0000313" key="3">
    <source>
        <dbReference type="Proteomes" id="UP000239590"/>
    </source>
</evidence>
<evidence type="ECO:0000313" key="2">
    <source>
        <dbReference type="EMBL" id="PQA59663.1"/>
    </source>
</evidence>
<reference evidence="3" key="1">
    <citation type="submission" date="2018-02" db="EMBL/GenBank/DDBJ databases">
        <title>Genome sequencing of Solimonas sp. HR-BB.</title>
        <authorList>
            <person name="Lee Y."/>
            <person name="Jeon C.O."/>
        </authorList>
    </citation>
    <scope>NUCLEOTIDE SEQUENCE [LARGE SCALE GENOMIC DNA]</scope>
    <source>
        <strain evidence="3">HR-U</strain>
    </source>
</reference>
<dbReference type="PROSITE" id="PS51257">
    <property type="entry name" value="PROKAR_LIPOPROTEIN"/>
    <property type="match status" value="1"/>
</dbReference>
<protein>
    <recommendedName>
        <fullName evidence="4">Lipoprotein</fullName>
    </recommendedName>
</protein>